<evidence type="ECO:0000313" key="3">
    <source>
        <dbReference type="Proteomes" id="UP000812966"/>
    </source>
</evidence>
<accession>A0A8K0JK96</accession>
<evidence type="ECO:0000256" key="1">
    <source>
        <dbReference type="SAM" id="MobiDB-lite"/>
    </source>
</evidence>
<feature type="compositionally biased region" description="Polar residues" evidence="1">
    <location>
        <begin position="1"/>
        <end position="12"/>
    </location>
</feature>
<sequence length="302" mass="33062">MSRLRSLQSPIVRNTPSPSATPPRSRQSTSNPYPQDTSTYHRKLRAILGEVDNCMDAWDEAAKDGFMALKGIVDEGTEMDNLAAMEVSVSRPPLIPHYVEYNKHLDQTVTIFQRLNKILAKLRILQETARQLLAECLTLRDVEFSLVDPLWTDCGGTWTLERFVVSLDPLASHHALHLLSLQTQHDNILHPSTAVSQSSNSSTSKSNLSSNSSGNTTFDVQKAALEKYRDLMYRSDRQTWRSEWEELVEGEMGGWLDGGDSDSGEAGAGNGNGNGGGRSGYSSPGGGKRTRGGRGGSVEPPD</sequence>
<keyword evidence="3" id="KW-1185">Reference proteome</keyword>
<proteinExistence type="predicted"/>
<feature type="compositionally biased region" description="Gly residues" evidence="1">
    <location>
        <begin position="266"/>
        <end position="287"/>
    </location>
</feature>
<feature type="region of interest" description="Disordered" evidence="1">
    <location>
        <begin position="192"/>
        <end position="216"/>
    </location>
</feature>
<protein>
    <submittedName>
        <fullName evidence="2">Uncharacterized protein</fullName>
    </submittedName>
</protein>
<name>A0A8K0JK96_9TREE</name>
<organism evidence="2 3">
    <name type="scientific">Filobasidium floriforme</name>
    <dbReference type="NCBI Taxonomy" id="5210"/>
    <lineage>
        <taxon>Eukaryota</taxon>
        <taxon>Fungi</taxon>
        <taxon>Dikarya</taxon>
        <taxon>Basidiomycota</taxon>
        <taxon>Agaricomycotina</taxon>
        <taxon>Tremellomycetes</taxon>
        <taxon>Filobasidiales</taxon>
        <taxon>Filobasidiaceae</taxon>
        <taxon>Filobasidium</taxon>
    </lineage>
</organism>
<reference evidence="2" key="1">
    <citation type="submission" date="2020-04" db="EMBL/GenBank/DDBJ databases">
        <title>Analysis of mating type loci in Filobasidium floriforme.</title>
        <authorList>
            <person name="Nowrousian M."/>
        </authorList>
    </citation>
    <scope>NUCLEOTIDE SEQUENCE</scope>
    <source>
        <strain evidence="2">CBS 6242</strain>
    </source>
</reference>
<feature type="region of interest" description="Disordered" evidence="1">
    <location>
        <begin position="252"/>
        <end position="302"/>
    </location>
</feature>
<comment type="caution">
    <text evidence="2">The sequence shown here is derived from an EMBL/GenBank/DDBJ whole genome shotgun (WGS) entry which is preliminary data.</text>
</comment>
<feature type="compositionally biased region" description="Low complexity" evidence="1">
    <location>
        <begin position="13"/>
        <end position="30"/>
    </location>
</feature>
<feature type="region of interest" description="Disordered" evidence="1">
    <location>
        <begin position="1"/>
        <end position="39"/>
    </location>
</feature>
<dbReference type="Proteomes" id="UP000812966">
    <property type="component" value="Unassembled WGS sequence"/>
</dbReference>
<dbReference type="AlphaFoldDB" id="A0A8K0JK96"/>
<gene>
    <name evidence="2" type="ORF">FFLO_03656</name>
</gene>
<evidence type="ECO:0000313" key="2">
    <source>
        <dbReference type="EMBL" id="KAG7532261.1"/>
    </source>
</evidence>
<dbReference type="EMBL" id="JABELV010000069">
    <property type="protein sequence ID" value="KAG7532261.1"/>
    <property type="molecule type" value="Genomic_DNA"/>
</dbReference>